<dbReference type="InterPro" id="IPR021314">
    <property type="entry name" value="DUF2911"/>
</dbReference>
<name>A0A506PJT6_9FLAO</name>
<accession>A0A506PJT6</accession>
<dbReference type="OrthoDB" id="187854at2"/>
<dbReference type="AlphaFoldDB" id="A0A506PJT6"/>
<reference evidence="1 2" key="1">
    <citation type="submission" date="2019-06" db="EMBL/GenBank/DDBJ databases">
        <title>Flavobacteriaceae Paucihalobacterium erythroidium CWB-1, complete genome.</title>
        <authorList>
            <person name="Wu S."/>
        </authorList>
    </citation>
    <scope>NUCLEOTIDE SEQUENCE [LARGE SCALE GENOMIC DNA]</scope>
    <source>
        <strain evidence="1 2">CWB-1</strain>
    </source>
</reference>
<dbReference type="Proteomes" id="UP000317332">
    <property type="component" value="Unassembled WGS sequence"/>
</dbReference>
<proteinExistence type="predicted"/>
<evidence type="ECO:0000313" key="2">
    <source>
        <dbReference type="Proteomes" id="UP000317332"/>
    </source>
</evidence>
<dbReference type="RefSeq" id="WP_140990013.1">
    <property type="nucleotide sequence ID" value="NZ_VHIQ01000003.1"/>
</dbReference>
<comment type="caution">
    <text evidence="1">The sequence shown here is derived from an EMBL/GenBank/DDBJ whole genome shotgun (WGS) entry which is preliminary data.</text>
</comment>
<gene>
    <name evidence="1" type="ORF">FJ651_08140</name>
</gene>
<sequence>MKSNILKLALVAVVLFSSQHIISQEFRGLDKSPMDAAAFPSDYRVADKLVKITYSRPQLNDRLISDLAPNGKVWRTGANEACEITFYVDMKLGSSTVKAGTYTFYTIPGEKEWTAIINKDLNVWGSYFYDESKDVARLSVPVSNSDEALDAFSMVFSEADNGVTLHIGWGTMRLAVPFKK</sequence>
<dbReference type="EMBL" id="VHIQ01000003">
    <property type="protein sequence ID" value="TPV34116.1"/>
    <property type="molecule type" value="Genomic_DNA"/>
</dbReference>
<protein>
    <submittedName>
        <fullName evidence="1">DUF2911 domain-containing protein</fullName>
    </submittedName>
</protein>
<keyword evidence="2" id="KW-1185">Reference proteome</keyword>
<evidence type="ECO:0000313" key="1">
    <source>
        <dbReference type="EMBL" id="TPV34116.1"/>
    </source>
</evidence>
<organism evidence="1 2">
    <name type="scientific">Paucihalobacter ruber</name>
    <dbReference type="NCBI Taxonomy" id="2567861"/>
    <lineage>
        <taxon>Bacteria</taxon>
        <taxon>Pseudomonadati</taxon>
        <taxon>Bacteroidota</taxon>
        <taxon>Flavobacteriia</taxon>
        <taxon>Flavobacteriales</taxon>
        <taxon>Flavobacteriaceae</taxon>
        <taxon>Paucihalobacter</taxon>
    </lineage>
</organism>
<dbReference type="Pfam" id="PF11138">
    <property type="entry name" value="DUF2911"/>
    <property type="match status" value="1"/>
</dbReference>